<dbReference type="EMBL" id="BSDY01000002">
    <property type="protein sequence ID" value="GLI55167.1"/>
    <property type="molecule type" value="Genomic_DNA"/>
</dbReference>
<dbReference type="PANTHER" id="PTHR12526">
    <property type="entry name" value="GLYCOSYLTRANSFERASE"/>
    <property type="match status" value="1"/>
</dbReference>
<organism evidence="2 3">
    <name type="scientific">Propionigenium maris DSM 9537</name>
    <dbReference type="NCBI Taxonomy" id="1123000"/>
    <lineage>
        <taxon>Bacteria</taxon>
        <taxon>Fusobacteriati</taxon>
        <taxon>Fusobacteriota</taxon>
        <taxon>Fusobacteriia</taxon>
        <taxon>Fusobacteriales</taxon>
        <taxon>Fusobacteriaceae</taxon>
        <taxon>Propionigenium</taxon>
    </lineage>
</organism>
<dbReference type="RefSeq" id="WP_281833457.1">
    <property type="nucleotide sequence ID" value="NZ_BSDY01000002.1"/>
</dbReference>
<dbReference type="Pfam" id="PF00534">
    <property type="entry name" value="Glycos_transf_1"/>
    <property type="match status" value="1"/>
</dbReference>
<evidence type="ECO:0000313" key="3">
    <source>
        <dbReference type="Proteomes" id="UP001144471"/>
    </source>
</evidence>
<sequence length="401" mass="47052">MEENRKVVFYNGSLRIGGIERILIEVLKNIDKKKLDISLVIEDGIISENVFEKDIPAEIDLSYLKSEETILRTRELRKKRKNLFYKYLYNMAMAKERRIKEREFLKLSSEKKPKVIVDFDMGLSKLIHKVDNDIVKIAWVHASIKNWYSKASKIKRLGERLKNYNYIVAICDDMKEELIELFPHLEDKILRIYNPFDFERIRRMAEEKIEVKEEKALFDSPYIISIMRLTTKQKDFLTLLRAYKKLIEDGKNEKLLIFGNGPDKDKIEEEIVRLDLEGKAILMGGVENPYPWLKKAKLFVHSSKYEGLPTVLIEAMILGKGVVSSDCPTGPREILRDGSCGVLYPIGDFDKMYKEIKMMLENEGYLDNFLESSHKRIEEFKKETVLEEYKKLILKGKCKEK</sequence>
<keyword evidence="2" id="KW-0808">Transferase</keyword>
<gene>
    <name evidence="2" type="ORF">PM10SUCC1_06820</name>
</gene>
<dbReference type="CDD" id="cd03811">
    <property type="entry name" value="GT4_GT28_WabH-like"/>
    <property type="match status" value="1"/>
</dbReference>
<accession>A0A9W6GK90</accession>
<feature type="domain" description="Glycosyl transferase family 1" evidence="1">
    <location>
        <begin position="217"/>
        <end position="372"/>
    </location>
</feature>
<proteinExistence type="predicted"/>
<evidence type="ECO:0000313" key="2">
    <source>
        <dbReference type="EMBL" id="GLI55167.1"/>
    </source>
</evidence>
<name>A0A9W6GK90_9FUSO</name>
<keyword evidence="3" id="KW-1185">Reference proteome</keyword>
<comment type="caution">
    <text evidence="2">The sequence shown here is derived from an EMBL/GenBank/DDBJ whole genome shotgun (WGS) entry which is preliminary data.</text>
</comment>
<evidence type="ECO:0000259" key="1">
    <source>
        <dbReference type="Pfam" id="PF00534"/>
    </source>
</evidence>
<dbReference type="AlphaFoldDB" id="A0A9W6GK90"/>
<reference evidence="2" key="1">
    <citation type="submission" date="2022-12" db="EMBL/GenBank/DDBJ databases">
        <title>Reference genome sequencing for broad-spectrum identification of bacterial and archaeal isolates by mass spectrometry.</title>
        <authorList>
            <person name="Sekiguchi Y."/>
            <person name="Tourlousse D.M."/>
        </authorList>
    </citation>
    <scope>NUCLEOTIDE SEQUENCE</scope>
    <source>
        <strain evidence="2">10succ1</strain>
    </source>
</reference>
<protein>
    <submittedName>
        <fullName evidence="2">Glycosyl transferase</fullName>
    </submittedName>
</protein>
<dbReference type="SUPFAM" id="SSF53756">
    <property type="entry name" value="UDP-Glycosyltransferase/glycogen phosphorylase"/>
    <property type="match status" value="1"/>
</dbReference>
<dbReference type="Proteomes" id="UP001144471">
    <property type="component" value="Unassembled WGS sequence"/>
</dbReference>
<dbReference type="InterPro" id="IPR001296">
    <property type="entry name" value="Glyco_trans_1"/>
</dbReference>
<dbReference type="GO" id="GO:0016757">
    <property type="term" value="F:glycosyltransferase activity"/>
    <property type="evidence" value="ECO:0007669"/>
    <property type="project" value="InterPro"/>
</dbReference>
<dbReference type="Gene3D" id="3.40.50.2000">
    <property type="entry name" value="Glycogen Phosphorylase B"/>
    <property type="match status" value="2"/>
</dbReference>
<dbReference type="PANTHER" id="PTHR12526:SF630">
    <property type="entry name" value="GLYCOSYLTRANSFERASE"/>
    <property type="match status" value="1"/>
</dbReference>